<evidence type="ECO:0000313" key="3">
    <source>
        <dbReference type="Proteomes" id="UP000501726"/>
    </source>
</evidence>
<sequence length="144" mass="16139">MGCYSKGVLVALLFSVSTLSGAVDTTDFTQPGMKQLAHEKRAMELCLQDIDEIQQIQLEAQLNDLDNRLLDLCQSGKRAEAQRTVVDFSKKVFHLALFQKIQGCTQGMRNLGFLPPLPVVNPSADETQLAKICDYYHPYLQKSF</sequence>
<dbReference type="RefSeq" id="WP_173273079.1">
    <property type="nucleotide sequence ID" value="NZ_AP021889.1"/>
</dbReference>
<feature type="chain" id="PRO_5026314160" description="Lysozyme inhibitor LprI N-terminal domain-containing protein" evidence="1">
    <location>
        <begin position="23"/>
        <end position="144"/>
    </location>
</feature>
<protein>
    <recommendedName>
        <fullName evidence="4">Lysozyme inhibitor LprI N-terminal domain-containing protein</fullName>
    </recommendedName>
</protein>
<keyword evidence="1" id="KW-0732">Signal</keyword>
<dbReference type="Proteomes" id="UP000501726">
    <property type="component" value="Chromosome"/>
</dbReference>
<name>A0A6F8PWS8_9GAMM</name>
<organism evidence="2 3">
    <name type="scientific">Thiosulfatimonas sediminis</name>
    <dbReference type="NCBI Taxonomy" id="2675054"/>
    <lineage>
        <taxon>Bacteria</taxon>
        <taxon>Pseudomonadati</taxon>
        <taxon>Pseudomonadota</taxon>
        <taxon>Gammaproteobacteria</taxon>
        <taxon>Thiotrichales</taxon>
        <taxon>Piscirickettsiaceae</taxon>
        <taxon>Thiosulfatimonas</taxon>
    </lineage>
</organism>
<dbReference type="EMBL" id="AP021889">
    <property type="protein sequence ID" value="BBP46464.1"/>
    <property type="molecule type" value="Genomic_DNA"/>
</dbReference>
<evidence type="ECO:0008006" key="4">
    <source>
        <dbReference type="Google" id="ProtNLM"/>
    </source>
</evidence>
<gene>
    <name evidence="2" type="ORF">THMIRHAS_18370</name>
</gene>
<evidence type="ECO:0000313" key="2">
    <source>
        <dbReference type="EMBL" id="BBP46464.1"/>
    </source>
</evidence>
<feature type="signal peptide" evidence="1">
    <location>
        <begin position="1"/>
        <end position="22"/>
    </location>
</feature>
<reference evidence="3" key="1">
    <citation type="submission" date="2019-11" db="EMBL/GenBank/DDBJ databases">
        <title>Isolation and characterization of two novel species in the genus Thiomicrorhabdus.</title>
        <authorList>
            <person name="Mochizuki J."/>
            <person name="Kojima H."/>
            <person name="Fukui M."/>
        </authorList>
    </citation>
    <scope>NUCLEOTIDE SEQUENCE [LARGE SCALE GENOMIC DNA]</scope>
    <source>
        <strain evidence="3">aks77</strain>
    </source>
</reference>
<dbReference type="AlphaFoldDB" id="A0A6F8PWS8"/>
<evidence type="ECO:0000256" key="1">
    <source>
        <dbReference type="SAM" id="SignalP"/>
    </source>
</evidence>
<keyword evidence="3" id="KW-1185">Reference proteome</keyword>
<proteinExistence type="predicted"/>
<dbReference type="KEGG" id="tse:THMIRHAS_18370"/>
<accession>A0A6F8PWS8</accession>